<reference evidence="2" key="1">
    <citation type="submission" date="2023-03" db="EMBL/GenBank/DDBJ databases">
        <authorList>
            <person name="Steffen K."/>
            <person name="Cardenas P."/>
        </authorList>
    </citation>
    <scope>NUCLEOTIDE SEQUENCE</scope>
</reference>
<comment type="caution">
    <text evidence="2">The sequence shown here is derived from an EMBL/GenBank/DDBJ whole genome shotgun (WGS) entry which is preliminary data.</text>
</comment>
<proteinExistence type="predicted"/>
<evidence type="ECO:0000256" key="1">
    <source>
        <dbReference type="SAM" id="MobiDB-lite"/>
    </source>
</evidence>
<name>A0AA35WL19_GEOBA</name>
<sequence length="27" mass="3041">MTELPSMTIQSPDDWQSEVGGVRVNTY</sequence>
<organism evidence="2 3">
    <name type="scientific">Geodia barretti</name>
    <name type="common">Barrett's horny sponge</name>
    <dbReference type="NCBI Taxonomy" id="519541"/>
    <lineage>
        <taxon>Eukaryota</taxon>
        <taxon>Metazoa</taxon>
        <taxon>Porifera</taxon>
        <taxon>Demospongiae</taxon>
        <taxon>Heteroscleromorpha</taxon>
        <taxon>Tetractinellida</taxon>
        <taxon>Astrophorina</taxon>
        <taxon>Geodiidae</taxon>
        <taxon>Geodia</taxon>
    </lineage>
</organism>
<evidence type="ECO:0000313" key="3">
    <source>
        <dbReference type="Proteomes" id="UP001174909"/>
    </source>
</evidence>
<dbReference type="EMBL" id="CASHTH010001650">
    <property type="protein sequence ID" value="CAI8017727.1"/>
    <property type="molecule type" value="Genomic_DNA"/>
</dbReference>
<feature type="region of interest" description="Disordered" evidence="1">
    <location>
        <begin position="1"/>
        <end position="27"/>
    </location>
</feature>
<keyword evidence="3" id="KW-1185">Reference proteome</keyword>
<protein>
    <submittedName>
        <fullName evidence="2">Uncharacterized protein</fullName>
    </submittedName>
</protein>
<accession>A0AA35WL19</accession>
<evidence type="ECO:0000313" key="2">
    <source>
        <dbReference type="EMBL" id="CAI8017727.1"/>
    </source>
</evidence>
<gene>
    <name evidence="2" type="ORF">GBAR_LOCUS10718</name>
</gene>
<feature type="compositionally biased region" description="Polar residues" evidence="1">
    <location>
        <begin position="1"/>
        <end position="14"/>
    </location>
</feature>
<dbReference type="Proteomes" id="UP001174909">
    <property type="component" value="Unassembled WGS sequence"/>
</dbReference>
<dbReference type="AlphaFoldDB" id="A0AA35WL19"/>